<keyword evidence="1" id="KW-0472">Membrane</keyword>
<dbReference type="EnsemblMetazoa" id="GAUT015382-RA">
    <property type="protein sequence ID" value="GAUT015382-PA"/>
    <property type="gene ID" value="GAUT015382"/>
</dbReference>
<keyword evidence="1" id="KW-0812">Transmembrane</keyword>
<dbReference type="AlphaFoldDB" id="A0A1A9UU71"/>
<keyword evidence="1" id="KW-1133">Transmembrane helix</keyword>
<name>A0A1A9UU71_GLOAU</name>
<evidence type="ECO:0000256" key="1">
    <source>
        <dbReference type="SAM" id="Phobius"/>
    </source>
</evidence>
<accession>A0A1A9UU71</accession>
<organism evidence="2 3">
    <name type="scientific">Glossina austeni</name>
    <name type="common">Savannah tsetse fly</name>
    <dbReference type="NCBI Taxonomy" id="7395"/>
    <lineage>
        <taxon>Eukaryota</taxon>
        <taxon>Metazoa</taxon>
        <taxon>Ecdysozoa</taxon>
        <taxon>Arthropoda</taxon>
        <taxon>Hexapoda</taxon>
        <taxon>Insecta</taxon>
        <taxon>Pterygota</taxon>
        <taxon>Neoptera</taxon>
        <taxon>Endopterygota</taxon>
        <taxon>Diptera</taxon>
        <taxon>Brachycera</taxon>
        <taxon>Muscomorpha</taxon>
        <taxon>Hippoboscoidea</taxon>
        <taxon>Glossinidae</taxon>
        <taxon>Glossina</taxon>
    </lineage>
</organism>
<protein>
    <submittedName>
        <fullName evidence="2">Uncharacterized protein</fullName>
    </submittedName>
</protein>
<dbReference type="VEuPathDB" id="VectorBase:GAUT015382"/>
<keyword evidence="3" id="KW-1185">Reference proteome</keyword>
<evidence type="ECO:0000313" key="3">
    <source>
        <dbReference type="Proteomes" id="UP000078200"/>
    </source>
</evidence>
<sequence>MTANYIPCDDIVQIIRTVTNHLANVTGMPLASSQGIHLRRKEEKTAATIAYLVIGYLLMLLVSYQILSQIIYGIKPVDYMKNFVYIFRINSLAFQSHQHKAKFHFNLPKITFEEEN</sequence>
<feature type="transmembrane region" description="Helical" evidence="1">
    <location>
        <begin position="49"/>
        <end position="72"/>
    </location>
</feature>
<evidence type="ECO:0000313" key="2">
    <source>
        <dbReference type="EnsemblMetazoa" id="GAUT015382-PA"/>
    </source>
</evidence>
<dbReference type="Proteomes" id="UP000078200">
    <property type="component" value="Unassembled WGS sequence"/>
</dbReference>
<reference evidence="2" key="1">
    <citation type="submission" date="2020-05" db="UniProtKB">
        <authorList>
            <consortium name="EnsemblMetazoa"/>
        </authorList>
    </citation>
    <scope>IDENTIFICATION</scope>
    <source>
        <strain evidence="2">TTRI</strain>
    </source>
</reference>
<proteinExistence type="predicted"/>